<proteinExistence type="predicted"/>
<dbReference type="PANTHER" id="PTHR13016">
    <property type="entry name" value="AMMECR1 HOMOLOG"/>
    <property type="match status" value="1"/>
</dbReference>
<evidence type="ECO:0000313" key="3">
    <source>
        <dbReference type="Proteomes" id="UP000178849"/>
    </source>
</evidence>
<reference evidence="2 3" key="1">
    <citation type="journal article" date="2016" name="Nat. Commun.">
        <title>Thousands of microbial genomes shed light on interconnected biogeochemical processes in an aquifer system.</title>
        <authorList>
            <person name="Anantharaman K."/>
            <person name="Brown C.T."/>
            <person name="Hug L.A."/>
            <person name="Sharon I."/>
            <person name="Castelle C.J."/>
            <person name="Probst A.J."/>
            <person name="Thomas B.C."/>
            <person name="Singh A."/>
            <person name="Wilkins M.J."/>
            <person name="Karaoz U."/>
            <person name="Brodie E.L."/>
            <person name="Williams K.H."/>
            <person name="Hubbard S.S."/>
            <person name="Banfield J.F."/>
        </authorList>
    </citation>
    <scope>NUCLEOTIDE SEQUENCE [LARGE SCALE GENOMIC DNA]</scope>
</reference>
<dbReference type="SUPFAM" id="SSF143447">
    <property type="entry name" value="AMMECR1-like"/>
    <property type="match status" value="1"/>
</dbReference>
<dbReference type="Proteomes" id="UP000178849">
    <property type="component" value="Unassembled WGS sequence"/>
</dbReference>
<dbReference type="InterPro" id="IPR023473">
    <property type="entry name" value="AMMECR1"/>
</dbReference>
<dbReference type="InterPro" id="IPR036071">
    <property type="entry name" value="AMMECR1_dom_sf"/>
</dbReference>
<dbReference type="NCBIfam" id="TIGR04335">
    <property type="entry name" value="AmmeMemoSam_A"/>
    <property type="match status" value="1"/>
</dbReference>
<dbReference type="STRING" id="1798550.A2927_02100"/>
<dbReference type="PROSITE" id="PS51112">
    <property type="entry name" value="AMMECR1"/>
    <property type="match status" value="1"/>
</dbReference>
<sequence length="189" mass="21385">MTSLNESEKHYLLRLARQTLDLYFSERTVLKIAENDVPERLKAKQGAFVTLTQAGDRLRGCVGLLEPIKPLYQAVIDNALAAAFFDDRFLPLDKSEWPLVKIEISVLSAPVEMAISSPAERLRQLRPLADGVILKAGNKVATYLPQVWEELKKPEEFLSSLCQKGGWSGDCWKNPEVKIYTYQAEVFEE</sequence>
<dbReference type="EMBL" id="MHKL01000020">
    <property type="protein sequence ID" value="OGY89364.1"/>
    <property type="molecule type" value="Genomic_DNA"/>
</dbReference>
<dbReference type="AlphaFoldDB" id="A0A1G2BJL5"/>
<dbReference type="Gene3D" id="3.30.1490.150">
    <property type="entry name" value="Hypothetical protein ph0010, domain 2"/>
    <property type="match status" value="1"/>
</dbReference>
<dbReference type="InterPro" id="IPR002733">
    <property type="entry name" value="AMMECR1_domain"/>
</dbReference>
<dbReference type="Gene3D" id="3.30.700.20">
    <property type="entry name" value="Hypothetical protein ph0010, domain 1"/>
    <property type="match status" value="1"/>
</dbReference>
<dbReference type="InterPro" id="IPR027623">
    <property type="entry name" value="AmmeMemoSam_A"/>
</dbReference>
<dbReference type="Pfam" id="PF01871">
    <property type="entry name" value="AMMECR1"/>
    <property type="match status" value="1"/>
</dbReference>
<organism evidence="2 3">
    <name type="scientific">Candidatus Komeilibacteria bacterium RIFCSPLOWO2_01_FULL_45_10</name>
    <dbReference type="NCBI Taxonomy" id="1798550"/>
    <lineage>
        <taxon>Bacteria</taxon>
        <taxon>Candidatus Komeiliibacteriota</taxon>
    </lineage>
</organism>
<evidence type="ECO:0000259" key="1">
    <source>
        <dbReference type="PROSITE" id="PS51112"/>
    </source>
</evidence>
<feature type="domain" description="AMMECR1" evidence="1">
    <location>
        <begin position="7"/>
        <end position="189"/>
    </location>
</feature>
<accession>A0A1G2BJL5</accession>
<gene>
    <name evidence="2" type="ORF">A2927_02100</name>
</gene>
<dbReference type="InterPro" id="IPR027485">
    <property type="entry name" value="AMMECR1_N"/>
</dbReference>
<evidence type="ECO:0000313" key="2">
    <source>
        <dbReference type="EMBL" id="OGY89364.1"/>
    </source>
</evidence>
<dbReference type="PANTHER" id="PTHR13016:SF0">
    <property type="entry name" value="AMME SYNDROME CANDIDATE GENE 1 PROTEIN"/>
    <property type="match status" value="1"/>
</dbReference>
<dbReference type="NCBIfam" id="TIGR00296">
    <property type="entry name" value="TIGR00296 family protein"/>
    <property type="match status" value="1"/>
</dbReference>
<comment type="caution">
    <text evidence="2">The sequence shown here is derived from an EMBL/GenBank/DDBJ whole genome shotgun (WGS) entry which is preliminary data.</text>
</comment>
<name>A0A1G2BJL5_9BACT</name>
<protein>
    <recommendedName>
        <fullName evidence="1">AMMECR1 domain-containing protein</fullName>
    </recommendedName>
</protein>